<evidence type="ECO:0000313" key="2">
    <source>
        <dbReference type="EMBL" id="BCK85748.1"/>
    </source>
</evidence>
<sequence>MLRLNVNMAKQIFFFKKAIPIVGGVVGGSITYLLFKPCCDKLKHSLHNTRLSNPNDLGIEEEENIVIDIE</sequence>
<protein>
    <submittedName>
        <fullName evidence="2">Uncharacterized protein</fullName>
    </submittedName>
</protein>
<evidence type="ECO:0000256" key="1">
    <source>
        <dbReference type="SAM" id="Phobius"/>
    </source>
</evidence>
<keyword evidence="1" id="KW-0472">Membrane</keyword>
<keyword evidence="2" id="KW-0614">Plasmid</keyword>
<gene>
    <name evidence="2" type="ORF">MM59RIKEN_30670</name>
</gene>
<evidence type="ECO:0000313" key="3">
    <source>
        <dbReference type="Proteomes" id="UP000679848"/>
    </source>
</evidence>
<name>A0A830QRP6_9FIRM</name>
<keyword evidence="3" id="KW-1185">Reference proteome</keyword>
<organism evidence="2 3">
    <name type="scientific">Pusillibacter faecalis</name>
    <dbReference type="NCBI Taxonomy" id="2714358"/>
    <lineage>
        <taxon>Bacteria</taxon>
        <taxon>Bacillati</taxon>
        <taxon>Bacillota</taxon>
        <taxon>Clostridia</taxon>
        <taxon>Eubacteriales</taxon>
        <taxon>Oscillospiraceae</taxon>
        <taxon>Pusillibacter</taxon>
    </lineage>
</organism>
<dbReference type="KEGG" id="pfaa:MM59RIKEN_30670"/>
<proteinExistence type="predicted"/>
<feature type="transmembrane region" description="Helical" evidence="1">
    <location>
        <begin position="12"/>
        <end position="35"/>
    </location>
</feature>
<keyword evidence="1" id="KW-1133">Transmembrane helix</keyword>
<dbReference type="AlphaFoldDB" id="A0A830QRP6"/>
<geneLocation type="plasmid" evidence="2 3">
    <name>pMM59_01</name>
</geneLocation>
<reference evidence="2" key="1">
    <citation type="submission" date="2020-09" db="EMBL/GenBank/DDBJ databases">
        <title>New species isolated from human feces.</title>
        <authorList>
            <person name="Kitahara M."/>
            <person name="Shigeno Y."/>
            <person name="Shime M."/>
            <person name="Matsumoto Y."/>
            <person name="Nakamura S."/>
            <person name="Motooka D."/>
            <person name="Fukuoka S."/>
            <person name="Nishikawa H."/>
            <person name="Benno Y."/>
        </authorList>
    </citation>
    <scope>NUCLEOTIDE SEQUENCE</scope>
    <source>
        <strain evidence="2">MM59</strain>
        <plasmid evidence="2">pMM59_01</plasmid>
    </source>
</reference>
<accession>A0A830QRP6</accession>
<dbReference type="RefSeq" id="WP_228300578.1">
    <property type="nucleotide sequence ID" value="NZ_AP023421.1"/>
</dbReference>
<keyword evidence="1" id="KW-0812">Transmembrane</keyword>
<dbReference type="EMBL" id="AP023421">
    <property type="protein sequence ID" value="BCK85748.1"/>
    <property type="molecule type" value="Genomic_DNA"/>
</dbReference>
<dbReference type="Proteomes" id="UP000679848">
    <property type="component" value="Plasmid pMM59_01"/>
</dbReference>